<gene>
    <name evidence="1" type="ORF">BJ138DRAFT_994015</name>
</gene>
<evidence type="ECO:0000313" key="2">
    <source>
        <dbReference type="Proteomes" id="UP000790377"/>
    </source>
</evidence>
<accession>A0ACB8A7Q7</accession>
<feature type="non-terminal residue" evidence="1">
    <location>
        <position position="1"/>
    </location>
</feature>
<reference evidence="1" key="1">
    <citation type="journal article" date="2021" name="New Phytol.">
        <title>Evolutionary innovations through gain and loss of genes in the ectomycorrhizal Boletales.</title>
        <authorList>
            <person name="Wu G."/>
            <person name="Miyauchi S."/>
            <person name="Morin E."/>
            <person name="Kuo A."/>
            <person name="Drula E."/>
            <person name="Varga T."/>
            <person name="Kohler A."/>
            <person name="Feng B."/>
            <person name="Cao Y."/>
            <person name="Lipzen A."/>
            <person name="Daum C."/>
            <person name="Hundley H."/>
            <person name="Pangilinan J."/>
            <person name="Johnson J."/>
            <person name="Barry K."/>
            <person name="LaButti K."/>
            <person name="Ng V."/>
            <person name="Ahrendt S."/>
            <person name="Min B."/>
            <person name="Choi I.G."/>
            <person name="Park H."/>
            <person name="Plett J.M."/>
            <person name="Magnuson J."/>
            <person name="Spatafora J.W."/>
            <person name="Nagy L.G."/>
            <person name="Henrissat B."/>
            <person name="Grigoriev I.V."/>
            <person name="Yang Z.L."/>
            <person name="Xu J."/>
            <person name="Martin F.M."/>
        </authorList>
    </citation>
    <scope>NUCLEOTIDE SEQUENCE</scope>
    <source>
        <strain evidence="1">ATCC 28755</strain>
    </source>
</reference>
<name>A0ACB8A7Q7_9AGAM</name>
<organism evidence="1 2">
    <name type="scientific">Hygrophoropsis aurantiaca</name>
    <dbReference type="NCBI Taxonomy" id="72124"/>
    <lineage>
        <taxon>Eukaryota</taxon>
        <taxon>Fungi</taxon>
        <taxon>Dikarya</taxon>
        <taxon>Basidiomycota</taxon>
        <taxon>Agaricomycotina</taxon>
        <taxon>Agaricomycetes</taxon>
        <taxon>Agaricomycetidae</taxon>
        <taxon>Boletales</taxon>
        <taxon>Coniophorineae</taxon>
        <taxon>Hygrophoropsidaceae</taxon>
        <taxon>Hygrophoropsis</taxon>
    </lineage>
</organism>
<evidence type="ECO:0000313" key="1">
    <source>
        <dbReference type="EMBL" id="KAH7909128.1"/>
    </source>
</evidence>
<keyword evidence="2" id="KW-1185">Reference proteome</keyword>
<dbReference type="Proteomes" id="UP000790377">
    <property type="component" value="Unassembled WGS sequence"/>
</dbReference>
<sequence length="430" mass="48460">LIIYTDGSCQKNGKLDAACGSGIWAGDDHPINTAAKVPGTNQSNQAGEIAAIIYALEKTDDFTPIHFKTDSRYVIDGLTQHLKSWEDAGWIGIANKELFQTAAYLLRKRAAQTKFSWVKGHSGILGNEEADKLADEGSKKNTDDQITTEIPKNFIIQGAKLETITQRLAYEAIGHISSNKPRRQTIINLDITRYAIEELTGSVETDASLWKACRHEDLTQPVKQFLYKSLHGAFKIGEFWNGIPNYEQRSRCPICTEETESMEHILTECEKSHQNLLWSLAKGIWPDSKYQWPEIKIGTILGCGAISLQSEENSDSSENEKTKPSAETTGKSRLLRILISETAHLIWTTRCSHAIGGIELSVDKITTRWYTAIEKRLITDRLHLRKQRSPRKKDIKKVLHTWSGTLCDENSLPYDWVEQHEAATESHTPR</sequence>
<proteinExistence type="predicted"/>
<feature type="non-terminal residue" evidence="1">
    <location>
        <position position="430"/>
    </location>
</feature>
<protein>
    <submittedName>
        <fullName evidence="1">Ribonuclease H-like protein</fullName>
    </submittedName>
</protein>
<dbReference type="EMBL" id="MU267777">
    <property type="protein sequence ID" value="KAH7909128.1"/>
    <property type="molecule type" value="Genomic_DNA"/>
</dbReference>
<comment type="caution">
    <text evidence="1">The sequence shown here is derived from an EMBL/GenBank/DDBJ whole genome shotgun (WGS) entry which is preliminary data.</text>
</comment>